<evidence type="ECO:0000313" key="7">
    <source>
        <dbReference type="EMBL" id="MCY6484343.1"/>
    </source>
</evidence>
<keyword evidence="3" id="KW-0732">Signal</keyword>
<dbReference type="SMART" id="SM00079">
    <property type="entry name" value="PBPe"/>
    <property type="match status" value="1"/>
</dbReference>
<evidence type="ECO:0000259" key="5">
    <source>
        <dbReference type="SMART" id="SM00062"/>
    </source>
</evidence>
<protein>
    <submittedName>
        <fullName evidence="7">ABC transporter substrate-binding protein</fullName>
    </submittedName>
</protein>
<dbReference type="PANTHER" id="PTHR35936">
    <property type="entry name" value="MEMBRANE-BOUND LYTIC MUREIN TRANSGLYCOSYLASE F"/>
    <property type="match status" value="1"/>
</dbReference>
<dbReference type="SMART" id="SM00062">
    <property type="entry name" value="PBPb"/>
    <property type="match status" value="1"/>
</dbReference>
<feature type="domain" description="Solute-binding protein family 3/N-terminal" evidence="5">
    <location>
        <begin position="47"/>
        <end position="267"/>
    </location>
</feature>
<dbReference type="InterPro" id="IPR001320">
    <property type="entry name" value="Iontro_rcpt_C"/>
</dbReference>
<comment type="subcellular location">
    <subcellularLocation>
        <location evidence="1">Cell envelope</location>
    </subcellularLocation>
</comment>
<feature type="domain" description="Ionotropic glutamate receptor C-terminal" evidence="6">
    <location>
        <begin position="47"/>
        <end position="266"/>
    </location>
</feature>
<comment type="caution">
    <text evidence="7">The sequence shown here is derived from an EMBL/GenBank/DDBJ whole genome shotgun (WGS) entry which is preliminary data.</text>
</comment>
<keyword evidence="8" id="KW-1185">Reference proteome</keyword>
<gene>
    <name evidence="7" type="ORF">OW763_08230</name>
</gene>
<dbReference type="InterPro" id="IPR018313">
    <property type="entry name" value="SBP_3_CS"/>
</dbReference>
<dbReference type="PROSITE" id="PS51257">
    <property type="entry name" value="PROKAR_LIPOPROTEIN"/>
    <property type="match status" value="1"/>
</dbReference>
<dbReference type="Pfam" id="PF00497">
    <property type="entry name" value="SBP_bac_3"/>
    <property type="match status" value="1"/>
</dbReference>
<evidence type="ECO:0000259" key="6">
    <source>
        <dbReference type="SMART" id="SM00079"/>
    </source>
</evidence>
<proteinExistence type="inferred from homology"/>
<dbReference type="Proteomes" id="UP001078443">
    <property type="component" value="Unassembled WGS sequence"/>
</dbReference>
<sequence>MKKILTILLSIMIGGSLFIGCGSNKDSSKEQNKQNVNSLEKVKEARKIKIGLDDSYPPMEFRDKSNNLVGFDIDFGNEIGKKLGVEVEFVPTEWKGILLAVQSGKFDAIISGLSITEERKKTILFSEPYVMGGQVIAVKKGNDSINKLDDLKGKILACQMGSTGHEAAKKMEGLKEVKPYDKITEAFTELSIGRIDGVIMDAQVGGYYLAKNPGKFEVLEEKVSEEPMGVGFKKEDTELKEAIQKAIDELKKDGTLSKLSVKWFGFDAYDK</sequence>
<dbReference type="PROSITE" id="PS01039">
    <property type="entry name" value="SBP_BACTERIAL_3"/>
    <property type="match status" value="1"/>
</dbReference>
<dbReference type="CDD" id="cd13530">
    <property type="entry name" value="PBP2_peptides_like"/>
    <property type="match status" value="1"/>
</dbReference>
<dbReference type="InterPro" id="IPR001638">
    <property type="entry name" value="Solute-binding_3/MltF_N"/>
</dbReference>
<evidence type="ECO:0000256" key="1">
    <source>
        <dbReference type="ARBA" id="ARBA00004196"/>
    </source>
</evidence>
<dbReference type="RefSeq" id="WP_268040617.1">
    <property type="nucleotide sequence ID" value="NZ_JAPQER010000002.1"/>
</dbReference>
<name>A0ABT4D2S4_9CLOT</name>
<evidence type="ECO:0000256" key="2">
    <source>
        <dbReference type="ARBA" id="ARBA00010333"/>
    </source>
</evidence>
<reference evidence="7" key="1">
    <citation type="submission" date="2022-12" db="EMBL/GenBank/DDBJ databases">
        <authorList>
            <person name="Wang J."/>
        </authorList>
    </citation>
    <scope>NUCLEOTIDE SEQUENCE</scope>
    <source>
        <strain evidence="7">HY-45-18</strain>
    </source>
</reference>
<comment type="similarity">
    <text evidence="2 4">Belongs to the bacterial solute-binding protein 3 family.</text>
</comment>
<dbReference type="EMBL" id="JAPQER010000002">
    <property type="protein sequence ID" value="MCY6484343.1"/>
    <property type="molecule type" value="Genomic_DNA"/>
</dbReference>
<dbReference type="SUPFAM" id="SSF53850">
    <property type="entry name" value="Periplasmic binding protein-like II"/>
    <property type="match status" value="1"/>
</dbReference>
<evidence type="ECO:0000256" key="3">
    <source>
        <dbReference type="ARBA" id="ARBA00022729"/>
    </source>
</evidence>
<accession>A0ABT4D2S4</accession>
<organism evidence="7 8">
    <name type="scientific">Clostridium aestuarii</name>
    <dbReference type="NCBI Taxonomy" id="338193"/>
    <lineage>
        <taxon>Bacteria</taxon>
        <taxon>Bacillati</taxon>
        <taxon>Bacillota</taxon>
        <taxon>Clostridia</taxon>
        <taxon>Eubacteriales</taxon>
        <taxon>Clostridiaceae</taxon>
        <taxon>Clostridium</taxon>
    </lineage>
</organism>
<dbReference type="PANTHER" id="PTHR35936:SF19">
    <property type="entry name" value="AMINO-ACID-BINDING PROTEIN YXEM-RELATED"/>
    <property type="match status" value="1"/>
</dbReference>
<dbReference type="Gene3D" id="3.40.190.10">
    <property type="entry name" value="Periplasmic binding protein-like II"/>
    <property type="match status" value="2"/>
</dbReference>
<evidence type="ECO:0000313" key="8">
    <source>
        <dbReference type="Proteomes" id="UP001078443"/>
    </source>
</evidence>
<evidence type="ECO:0000256" key="4">
    <source>
        <dbReference type="RuleBase" id="RU003744"/>
    </source>
</evidence>